<dbReference type="CDD" id="cd16383">
    <property type="entry name" value="GUN4"/>
    <property type="match status" value="1"/>
</dbReference>
<dbReference type="PROSITE" id="PS00107">
    <property type="entry name" value="PROTEIN_KINASE_ATP"/>
    <property type="match status" value="1"/>
</dbReference>
<organism evidence="8 9">
    <name type="scientific">Roseofilum acuticapitatum BLCC-M154</name>
    <dbReference type="NCBI Taxonomy" id="3022444"/>
    <lineage>
        <taxon>Bacteria</taxon>
        <taxon>Bacillati</taxon>
        <taxon>Cyanobacteriota</taxon>
        <taxon>Cyanophyceae</taxon>
        <taxon>Desertifilales</taxon>
        <taxon>Desertifilaceae</taxon>
        <taxon>Roseofilum</taxon>
        <taxon>Roseofilum acuticapitatum</taxon>
    </lineage>
</organism>
<keyword evidence="3 8" id="KW-0418">Kinase</keyword>
<dbReference type="Pfam" id="PF00069">
    <property type="entry name" value="Pkinase"/>
    <property type="match status" value="1"/>
</dbReference>
<dbReference type="Gene3D" id="1.10.510.10">
    <property type="entry name" value="Transferase(Phosphotransferase) domain 1"/>
    <property type="match status" value="1"/>
</dbReference>
<gene>
    <name evidence="8" type="ORF">PMG71_20025</name>
</gene>
<dbReference type="InterPro" id="IPR045269">
    <property type="entry name" value="Atg1-like"/>
</dbReference>
<reference evidence="8 9" key="1">
    <citation type="submission" date="2023-01" db="EMBL/GenBank/DDBJ databases">
        <title>Novel diversity within Roseofilum (Cyanobacteria; Desertifilaceae) from marine benthic mats with descriptions of four novel species.</title>
        <authorList>
            <person name="Wang Y."/>
            <person name="Berthold D.E."/>
            <person name="Hu J."/>
            <person name="Lefler F.W."/>
            <person name="Laughinghouse H.D. IV."/>
        </authorList>
    </citation>
    <scope>NUCLEOTIDE SEQUENCE [LARGE SCALE GENOMIC DNA]</scope>
    <source>
        <strain evidence="8 9">BLCC-M154</strain>
    </source>
</reference>
<sequence>MRCLSCHTDGIPLSTEICPNPDCGMHLPTLLRDCLPPGTRLQGGQYQIDYALGQGGFGITYRGIHTHLEKLVAIKEYFPQEKAFRDARGSITIPRPQVEDFNKGKARFLKEGKLLAKINHPRVVRVEHYFEERETVYLVMELVAGKTLKKYLEEKKSLSEKEIENMMAQGVAGLGAAHRQGIYHLDLKPDNLMIDPEGKVKIVDFGAAKQSLATRAGSRRSTTRMFTEAYTAPEVMGLRAIGSFSDIFEMGMILHEMVTGKLPPSALERLLVEKDWQPTGIGEPWLGLIRAALPMEPTERAQEIEGWWESRQHGKRTATPSPAPVPPPGDDLRSERGVDYTRLQQLLQQQKWKDADEETYRRMLEAAKREKEEWFRDADLKNFPRTDLRTIDQLWVKYSKGQFGFSVQKQIWLDLGGKLGEYDYNTYVRLGDRVGWRKNGSWLSYSDYTFTTNALQGHLPVVFGVGWVGLVWWVSGGGGGGYSFLFSRL</sequence>
<dbReference type="InterPro" id="IPR037215">
    <property type="entry name" value="GUN4-like_sf"/>
</dbReference>
<comment type="caution">
    <text evidence="8">The sequence shown here is derived from an EMBL/GenBank/DDBJ whole genome shotgun (WGS) entry which is preliminary data.</text>
</comment>
<keyword evidence="9" id="KW-1185">Reference proteome</keyword>
<dbReference type="Proteomes" id="UP001235303">
    <property type="component" value="Unassembled WGS sequence"/>
</dbReference>
<protein>
    <submittedName>
        <fullName evidence="8">Serine/threonine-protein kinase</fullName>
    </submittedName>
</protein>
<evidence type="ECO:0000256" key="2">
    <source>
        <dbReference type="ARBA" id="ARBA00022741"/>
    </source>
</evidence>
<feature type="domain" description="Protein kinase" evidence="7">
    <location>
        <begin position="46"/>
        <end position="316"/>
    </location>
</feature>
<dbReference type="InterPro" id="IPR017441">
    <property type="entry name" value="Protein_kinase_ATP_BS"/>
</dbReference>
<dbReference type="PROSITE" id="PS00108">
    <property type="entry name" value="PROTEIN_KINASE_ST"/>
    <property type="match status" value="1"/>
</dbReference>
<accession>A0ABT7AXT0</accession>
<dbReference type="PANTHER" id="PTHR24348:SF22">
    <property type="entry name" value="NON-SPECIFIC SERINE_THREONINE PROTEIN KINASE"/>
    <property type="match status" value="1"/>
</dbReference>
<evidence type="ECO:0000313" key="8">
    <source>
        <dbReference type="EMBL" id="MDJ1171719.1"/>
    </source>
</evidence>
<dbReference type="Gene3D" id="1.10.10.1770">
    <property type="entry name" value="Gun4-like"/>
    <property type="match status" value="1"/>
</dbReference>
<dbReference type="RefSeq" id="WP_283755473.1">
    <property type="nucleotide sequence ID" value="NZ_JAQOSP010000124.1"/>
</dbReference>
<dbReference type="CDD" id="cd14014">
    <property type="entry name" value="STKc_PknB_like"/>
    <property type="match status" value="1"/>
</dbReference>
<evidence type="ECO:0000256" key="4">
    <source>
        <dbReference type="ARBA" id="ARBA00022840"/>
    </source>
</evidence>
<dbReference type="EMBL" id="JAQOSP010000124">
    <property type="protein sequence ID" value="MDJ1171719.1"/>
    <property type="molecule type" value="Genomic_DNA"/>
</dbReference>
<feature type="region of interest" description="Disordered" evidence="6">
    <location>
        <begin position="311"/>
        <end position="333"/>
    </location>
</feature>
<dbReference type="PANTHER" id="PTHR24348">
    <property type="entry name" value="SERINE/THREONINE-PROTEIN KINASE UNC-51-RELATED"/>
    <property type="match status" value="1"/>
</dbReference>
<keyword evidence="1" id="KW-0808">Transferase</keyword>
<feature type="binding site" evidence="5">
    <location>
        <position position="75"/>
    </location>
    <ligand>
        <name>ATP</name>
        <dbReference type="ChEBI" id="CHEBI:30616"/>
    </ligand>
</feature>
<evidence type="ECO:0000313" key="9">
    <source>
        <dbReference type="Proteomes" id="UP001235303"/>
    </source>
</evidence>
<dbReference type="PROSITE" id="PS50011">
    <property type="entry name" value="PROTEIN_KINASE_DOM"/>
    <property type="match status" value="1"/>
</dbReference>
<dbReference type="InterPro" id="IPR008629">
    <property type="entry name" value="GUN4-like"/>
</dbReference>
<evidence type="ECO:0000259" key="7">
    <source>
        <dbReference type="PROSITE" id="PS50011"/>
    </source>
</evidence>
<evidence type="ECO:0000256" key="6">
    <source>
        <dbReference type="SAM" id="MobiDB-lite"/>
    </source>
</evidence>
<dbReference type="Gene3D" id="1.25.40.620">
    <property type="match status" value="1"/>
</dbReference>
<dbReference type="GO" id="GO:0016301">
    <property type="term" value="F:kinase activity"/>
    <property type="evidence" value="ECO:0007669"/>
    <property type="project" value="UniProtKB-KW"/>
</dbReference>
<dbReference type="InterPro" id="IPR000719">
    <property type="entry name" value="Prot_kinase_dom"/>
</dbReference>
<name>A0ABT7AXT0_9CYAN</name>
<keyword evidence="4 5" id="KW-0067">ATP-binding</keyword>
<dbReference type="InterPro" id="IPR008271">
    <property type="entry name" value="Ser/Thr_kinase_AS"/>
</dbReference>
<dbReference type="SUPFAM" id="SSF140869">
    <property type="entry name" value="GUN4-like"/>
    <property type="match status" value="1"/>
</dbReference>
<dbReference type="SMART" id="SM00220">
    <property type="entry name" value="S_TKc"/>
    <property type="match status" value="1"/>
</dbReference>
<proteinExistence type="predicted"/>
<evidence type="ECO:0000256" key="5">
    <source>
        <dbReference type="PROSITE-ProRule" id="PRU10141"/>
    </source>
</evidence>
<evidence type="ECO:0000256" key="1">
    <source>
        <dbReference type="ARBA" id="ARBA00022679"/>
    </source>
</evidence>
<dbReference type="SUPFAM" id="SSF56112">
    <property type="entry name" value="Protein kinase-like (PK-like)"/>
    <property type="match status" value="1"/>
</dbReference>
<dbReference type="Pfam" id="PF05419">
    <property type="entry name" value="GUN4"/>
    <property type="match status" value="1"/>
</dbReference>
<dbReference type="InterPro" id="IPR011009">
    <property type="entry name" value="Kinase-like_dom_sf"/>
</dbReference>
<keyword evidence="2 5" id="KW-0547">Nucleotide-binding</keyword>
<evidence type="ECO:0000256" key="3">
    <source>
        <dbReference type="ARBA" id="ARBA00022777"/>
    </source>
</evidence>